<name>A0A8X6KUT8_TRICU</name>
<feature type="coiled-coil region" evidence="1">
    <location>
        <begin position="97"/>
        <end position="213"/>
    </location>
</feature>
<evidence type="ECO:0000313" key="3">
    <source>
        <dbReference type="Proteomes" id="UP000887116"/>
    </source>
</evidence>
<proteinExistence type="predicted"/>
<dbReference type="EMBL" id="BMAO01012917">
    <property type="protein sequence ID" value="GFQ84916.1"/>
    <property type="molecule type" value="Genomic_DNA"/>
</dbReference>
<reference evidence="2" key="1">
    <citation type="submission" date="2020-07" db="EMBL/GenBank/DDBJ databases">
        <title>Multicomponent nature underlies the extraordinary mechanical properties of spider dragline silk.</title>
        <authorList>
            <person name="Kono N."/>
            <person name="Nakamura H."/>
            <person name="Mori M."/>
            <person name="Yoshida Y."/>
            <person name="Ohtoshi R."/>
            <person name="Malay A.D."/>
            <person name="Moran D.A.P."/>
            <person name="Tomita M."/>
            <person name="Numata K."/>
            <person name="Arakawa K."/>
        </authorList>
    </citation>
    <scope>NUCLEOTIDE SEQUENCE</scope>
</reference>
<dbReference type="Proteomes" id="UP000887116">
    <property type="component" value="Unassembled WGS sequence"/>
</dbReference>
<evidence type="ECO:0000256" key="1">
    <source>
        <dbReference type="SAM" id="Coils"/>
    </source>
</evidence>
<accession>A0A8X6KUT8</accession>
<evidence type="ECO:0000313" key="2">
    <source>
        <dbReference type="EMBL" id="GFQ84916.1"/>
    </source>
</evidence>
<gene>
    <name evidence="2" type="ORF">TNCT_309581</name>
</gene>
<sequence length="235" mass="27878">MIFKSFTSSLSLLRNCSIGSFDKKPSIQRTGGKKMPYKKNRTKASIMKISLERPEVPFKVALFNQNYEFLKFKHSFNIQKRMVSELYTKNGVLHEQLDRNNAELGKLKAEYEQYRKEAKKKDEEIKCFKQLYESLEKKMDNLKLENEKLHDRNEKIKKLAEKLIRDGSNKSPIVHSAKLTIKDNEVVLLQDEMKKLEKKLEMLEKKMNEKNIPTVAKWTKKFKLVWECLEEMHND</sequence>
<dbReference type="AlphaFoldDB" id="A0A8X6KUT8"/>
<organism evidence="2 3">
    <name type="scientific">Trichonephila clavata</name>
    <name type="common">Joro spider</name>
    <name type="synonym">Nephila clavata</name>
    <dbReference type="NCBI Taxonomy" id="2740835"/>
    <lineage>
        <taxon>Eukaryota</taxon>
        <taxon>Metazoa</taxon>
        <taxon>Ecdysozoa</taxon>
        <taxon>Arthropoda</taxon>
        <taxon>Chelicerata</taxon>
        <taxon>Arachnida</taxon>
        <taxon>Araneae</taxon>
        <taxon>Araneomorphae</taxon>
        <taxon>Entelegynae</taxon>
        <taxon>Araneoidea</taxon>
        <taxon>Nephilidae</taxon>
        <taxon>Trichonephila</taxon>
    </lineage>
</organism>
<keyword evidence="1" id="KW-0175">Coiled coil</keyword>
<comment type="caution">
    <text evidence="2">The sequence shown here is derived from an EMBL/GenBank/DDBJ whole genome shotgun (WGS) entry which is preliminary data.</text>
</comment>
<dbReference type="Gene3D" id="1.10.287.1490">
    <property type="match status" value="1"/>
</dbReference>
<keyword evidence="3" id="KW-1185">Reference proteome</keyword>
<protein>
    <submittedName>
        <fullName evidence="2">Uncharacterized protein</fullName>
    </submittedName>
</protein>